<name>A0A0B2RDD9_GLYSO</name>
<feature type="compositionally biased region" description="Basic and acidic residues" evidence="1">
    <location>
        <begin position="1046"/>
        <end position="1056"/>
    </location>
</feature>
<feature type="region of interest" description="Disordered" evidence="1">
    <location>
        <begin position="932"/>
        <end position="959"/>
    </location>
</feature>
<feature type="compositionally biased region" description="Basic and acidic residues" evidence="1">
    <location>
        <begin position="808"/>
        <end position="820"/>
    </location>
</feature>
<dbReference type="Pfam" id="PF07839">
    <property type="entry name" value="CaM_binding"/>
    <property type="match status" value="2"/>
</dbReference>
<gene>
    <name evidence="3" type="ORF">glysoja_025880</name>
</gene>
<feature type="compositionally biased region" description="Polar residues" evidence="1">
    <location>
        <begin position="529"/>
        <end position="540"/>
    </location>
</feature>
<feature type="region of interest" description="Disordered" evidence="1">
    <location>
        <begin position="808"/>
        <end position="827"/>
    </location>
</feature>
<evidence type="ECO:0000313" key="3">
    <source>
        <dbReference type="EMBL" id="KHN30389.1"/>
    </source>
</evidence>
<feature type="compositionally biased region" description="Basic and acidic residues" evidence="1">
    <location>
        <begin position="1"/>
        <end position="12"/>
    </location>
</feature>
<feature type="compositionally biased region" description="Polar residues" evidence="1">
    <location>
        <begin position="651"/>
        <end position="672"/>
    </location>
</feature>
<dbReference type="GO" id="GO:0005516">
    <property type="term" value="F:calmodulin binding"/>
    <property type="evidence" value="ECO:0007669"/>
    <property type="project" value="InterPro"/>
</dbReference>
<accession>A0A0B2RDD9</accession>
<feature type="region of interest" description="Disordered" evidence="1">
    <location>
        <begin position="994"/>
        <end position="1063"/>
    </location>
</feature>
<evidence type="ECO:0000259" key="2">
    <source>
        <dbReference type="SMART" id="SM01054"/>
    </source>
</evidence>
<feature type="region of interest" description="Disordered" evidence="1">
    <location>
        <begin position="651"/>
        <end position="698"/>
    </location>
</feature>
<dbReference type="PANTHER" id="PTHR33923">
    <property type="entry name" value="CALMODULIN-BINDING PROTEIN-RELATED"/>
    <property type="match status" value="1"/>
</dbReference>
<dbReference type="InterPro" id="IPR012417">
    <property type="entry name" value="CaM-bd_dom_pln"/>
</dbReference>
<feature type="region of interest" description="Disordered" evidence="1">
    <location>
        <begin position="285"/>
        <end position="307"/>
    </location>
</feature>
<dbReference type="PANTHER" id="PTHR33923:SF3">
    <property type="entry name" value="CALMODULIN BINDING PROTEIN PICBP"/>
    <property type="match status" value="1"/>
</dbReference>
<dbReference type="InterPro" id="IPR044681">
    <property type="entry name" value="PICBP-like"/>
</dbReference>
<dbReference type="AlphaFoldDB" id="A0A0B2RDD9"/>
<reference evidence="3" key="1">
    <citation type="submission" date="2014-07" db="EMBL/GenBank/DDBJ databases">
        <title>Identification of a novel salt tolerance gene in wild soybean by whole-genome sequencing.</title>
        <authorList>
            <person name="Lam H.-M."/>
            <person name="Qi X."/>
            <person name="Li M.-W."/>
            <person name="Liu X."/>
            <person name="Xie M."/>
            <person name="Ni M."/>
            <person name="Xu X."/>
        </authorList>
    </citation>
    <scope>NUCLEOTIDE SEQUENCE [LARGE SCALE GENOMIC DNA]</scope>
    <source>
        <tissue evidence="3">Root</tissue>
    </source>
</reference>
<dbReference type="SMART" id="SM01054">
    <property type="entry name" value="CaM_binding"/>
    <property type="match status" value="2"/>
</dbReference>
<feature type="compositionally biased region" description="Basic residues" evidence="1">
    <location>
        <begin position="30"/>
        <end position="53"/>
    </location>
</feature>
<feature type="domain" description="Calmodulin-binding" evidence="2">
    <location>
        <begin position="529"/>
        <end position="643"/>
    </location>
</feature>
<feature type="region of interest" description="Disordered" evidence="1">
    <location>
        <begin position="520"/>
        <end position="550"/>
    </location>
</feature>
<feature type="compositionally biased region" description="Basic and acidic residues" evidence="1">
    <location>
        <begin position="291"/>
        <end position="301"/>
    </location>
</feature>
<proteinExistence type="predicted"/>
<feature type="compositionally biased region" description="Low complexity" evidence="1">
    <location>
        <begin position="346"/>
        <end position="355"/>
    </location>
</feature>
<organism evidence="3">
    <name type="scientific">Glycine soja</name>
    <name type="common">Wild soybean</name>
    <dbReference type="NCBI Taxonomy" id="3848"/>
    <lineage>
        <taxon>Eukaryota</taxon>
        <taxon>Viridiplantae</taxon>
        <taxon>Streptophyta</taxon>
        <taxon>Embryophyta</taxon>
        <taxon>Tracheophyta</taxon>
        <taxon>Spermatophyta</taxon>
        <taxon>Magnoliopsida</taxon>
        <taxon>eudicotyledons</taxon>
        <taxon>Gunneridae</taxon>
        <taxon>Pentapetalae</taxon>
        <taxon>rosids</taxon>
        <taxon>fabids</taxon>
        <taxon>Fabales</taxon>
        <taxon>Fabaceae</taxon>
        <taxon>Papilionoideae</taxon>
        <taxon>50 kb inversion clade</taxon>
        <taxon>NPAAA clade</taxon>
        <taxon>indigoferoid/millettioid clade</taxon>
        <taxon>Phaseoleae</taxon>
        <taxon>Glycine</taxon>
        <taxon>Glycine subgen. Soja</taxon>
    </lineage>
</organism>
<feature type="domain" description="Calmodulin-binding" evidence="2">
    <location>
        <begin position="1042"/>
        <end position="1156"/>
    </location>
</feature>
<dbReference type="EMBL" id="KN651818">
    <property type="protein sequence ID" value="KHN30389.1"/>
    <property type="molecule type" value="Genomic_DNA"/>
</dbReference>
<feature type="compositionally biased region" description="Polar residues" evidence="1">
    <location>
        <begin position="1008"/>
        <end position="1019"/>
    </location>
</feature>
<feature type="region of interest" description="Disordered" evidence="1">
    <location>
        <begin position="1"/>
        <end position="53"/>
    </location>
</feature>
<feature type="compositionally biased region" description="Polar residues" evidence="1">
    <location>
        <begin position="681"/>
        <end position="691"/>
    </location>
</feature>
<sequence>MKVEIEGSHSDYAESVSRQPENRGRLESKKKLKKVRSIRLVRLPSKRSSTRGGRHRHDYLFIDTESLEGPTPIEMVDASPNYMKATSSSHAKDSIQNTQRILFTKKTLTRMSTTLKLKRSLTRKLSGRTEPKRELKSSRSIKFAAVKGQKSTRKFYESNYGSDDQNWKSASDAGNKLQRVITRRLSLKPVRILAKMPTFKSKNSSMERGNQISQSPYTSLLRATCTSALKDSHFPEKIDLPQEGSDSQGVSAVKVCPYSYCSLHGQRHTNLPPLKRFVSMRRRTLKSQKPTKMDCQPDTRSKQIGNAKKAAQKTQTVHKEDGRSHFQNKKKLARGLWIRPHGTPASTVSEGVESTSTDRVEFSAPDTEILEREVTNTGNTSKNMKLDCEVLKMSSLQKESTHASTTDMARGMQERDKKFVKMWQLMYKHAVLSNTGENKQQFDGKDKEGREQDFFATNEVNNSCRDDCDTDQDMDEENKDAIELVQKAFDEILLPEPEDLFSDDQFKSEGIDSDVVHLEKSEVERKRNTSTSTESPTAQRMGTKPDQRAPRSWSNLKKLILLKRFVNALEKVRNINPKRPRRFPSDANLEIEKVFLKHQTAGEKNNAEEWMLDYALQKVVSKLAPAQRQKVTLLVKAFETILPFQVAENSPRFSPTMEPQANPVQPLDNSSNHSEEETSFSHDSSMELTENTSDDPMPELHNHTTLKERCLESLDFPGTETVKNMPAFGATEEDLSGKQSLAGSYDNEEKISSDSDNIYLREIKDTTSSSLNEPVEIIRSSHEEAPTNETVNDVPEDLLSSVNTENLDIKSKSPGRDVETKNLNGDNGEKISMSKSLVLEGLVRSLRSNLIGSGAPVNEPTANDRKEGIENVKQETETLEEFPTKEQYETHISAVVEPETPVEKQNNTGLWYLVYKHMVSNMDENNSESLIDGADEKESGFDGSKTRGASFSHESTPVTDQEMKFKDHVVADPEVARQQNEAIKMVEEAIDSILPDDQDDLSDKESLTDSTISDNSKQSNRTERVYSEGLNQKEEKMESGNGMIQKQEESAPKEQNKTNQKMSTSWSNLKKVILLRRFIKSLEKVRKFNPRGPRYLPLEPDSEAEKVNLRHQDMEERKGTEEWMLDYALRKVVSKLTPARKRKVELLVEAFETVMPTIKT</sequence>
<evidence type="ECO:0000256" key="1">
    <source>
        <dbReference type="SAM" id="MobiDB-lite"/>
    </source>
</evidence>
<feature type="compositionally biased region" description="Polar residues" evidence="1">
    <location>
        <begin position="947"/>
        <end position="959"/>
    </location>
</feature>
<dbReference type="Proteomes" id="UP000053555">
    <property type="component" value="Unassembled WGS sequence"/>
</dbReference>
<protein>
    <recommendedName>
        <fullName evidence="2">Calmodulin-binding domain-containing protein</fullName>
    </recommendedName>
</protein>
<feature type="compositionally biased region" description="Basic and acidic residues" evidence="1">
    <location>
        <begin position="1020"/>
        <end position="1038"/>
    </location>
</feature>
<feature type="compositionally biased region" description="Basic and acidic residues" evidence="1">
    <location>
        <begin position="20"/>
        <end position="29"/>
    </location>
</feature>
<feature type="region of interest" description="Disordered" evidence="1">
    <location>
        <begin position="340"/>
        <end position="359"/>
    </location>
</feature>